<sequence length="196" mass="22491">MECDITDAGQVSSAFHTKIQHSEPLSANATSRRHRPFCGHSTTTPCSRQQTFIANITGFHNVIEAACKLGIKKIVLASSVAVYSPDEYASFDKYVHHPDDWAIHGWSYVDARDLGRICHQCLKVDGLGWQVFNAANNSITNRHHTTEYLRSRYPHIPFTRELETTEAPMSNRKIRTRLGFEEDHPWQRYFSDRKTE</sequence>
<feature type="domain" description="NAD-dependent epimerase/dehydratase" evidence="1">
    <location>
        <begin position="47"/>
        <end position="88"/>
    </location>
</feature>
<evidence type="ECO:0000313" key="2">
    <source>
        <dbReference type="EMBL" id="KAL2843343.1"/>
    </source>
</evidence>
<organism evidence="2 3">
    <name type="scientific">Aspergillus pseudoustus</name>
    <dbReference type="NCBI Taxonomy" id="1810923"/>
    <lineage>
        <taxon>Eukaryota</taxon>
        <taxon>Fungi</taxon>
        <taxon>Dikarya</taxon>
        <taxon>Ascomycota</taxon>
        <taxon>Pezizomycotina</taxon>
        <taxon>Eurotiomycetes</taxon>
        <taxon>Eurotiomycetidae</taxon>
        <taxon>Eurotiales</taxon>
        <taxon>Aspergillaceae</taxon>
        <taxon>Aspergillus</taxon>
        <taxon>Aspergillus subgen. Nidulantes</taxon>
    </lineage>
</organism>
<dbReference type="InterPro" id="IPR036291">
    <property type="entry name" value="NAD(P)-bd_dom_sf"/>
</dbReference>
<dbReference type="Gene3D" id="3.40.50.720">
    <property type="entry name" value="NAD(P)-binding Rossmann-like Domain"/>
    <property type="match status" value="1"/>
</dbReference>
<dbReference type="Proteomes" id="UP001610446">
    <property type="component" value="Unassembled WGS sequence"/>
</dbReference>
<dbReference type="SUPFAM" id="SSF51735">
    <property type="entry name" value="NAD(P)-binding Rossmann-fold domains"/>
    <property type="match status" value="1"/>
</dbReference>
<keyword evidence="3" id="KW-1185">Reference proteome</keyword>
<evidence type="ECO:0000259" key="1">
    <source>
        <dbReference type="Pfam" id="PF01370"/>
    </source>
</evidence>
<dbReference type="InterPro" id="IPR001509">
    <property type="entry name" value="Epimerase_deHydtase"/>
</dbReference>
<evidence type="ECO:0000313" key="3">
    <source>
        <dbReference type="Proteomes" id="UP001610446"/>
    </source>
</evidence>
<dbReference type="EMBL" id="JBFXLU010000090">
    <property type="protein sequence ID" value="KAL2843343.1"/>
    <property type="molecule type" value="Genomic_DNA"/>
</dbReference>
<comment type="caution">
    <text evidence="2">The sequence shown here is derived from an EMBL/GenBank/DDBJ whole genome shotgun (WGS) entry which is preliminary data.</text>
</comment>
<dbReference type="Pfam" id="PF01370">
    <property type="entry name" value="Epimerase"/>
    <property type="match status" value="1"/>
</dbReference>
<name>A0ABR4JWP8_9EURO</name>
<protein>
    <recommendedName>
        <fullName evidence="1">NAD-dependent epimerase/dehydratase domain-containing protein</fullName>
    </recommendedName>
</protein>
<reference evidence="2 3" key="1">
    <citation type="submission" date="2024-07" db="EMBL/GenBank/DDBJ databases">
        <title>Section-level genome sequencing and comparative genomics of Aspergillus sections Usti and Cavernicolus.</title>
        <authorList>
            <consortium name="Lawrence Berkeley National Laboratory"/>
            <person name="Nybo J.L."/>
            <person name="Vesth T.C."/>
            <person name="Theobald S."/>
            <person name="Frisvad J.C."/>
            <person name="Larsen T.O."/>
            <person name="Kjaerboelling I."/>
            <person name="Rothschild-Mancinelli K."/>
            <person name="Lyhne E.K."/>
            <person name="Kogle M.E."/>
            <person name="Barry K."/>
            <person name="Clum A."/>
            <person name="Na H."/>
            <person name="Ledsgaard L."/>
            <person name="Lin J."/>
            <person name="Lipzen A."/>
            <person name="Kuo A."/>
            <person name="Riley R."/>
            <person name="Mondo S."/>
            <person name="Labutti K."/>
            <person name="Haridas S."/>
            <person name="Pangalinan J."/>
            <person name="Salamov A.A."/>
            <person name="Simmons B.A."/>
            <person name="Magnuson J.K."/>
            <person name="Chen J."/>
            <person name="Drula E."/>
            <person name="Henrissat B."/>
            <person name="Wiebenga A."/>
            <person name="Lubbers R.J."/>
            <person name="Gomes A.C."/>
            <person name="Makela M.R."/>
            <person name="Stajich J."/>
            <person name="Grigoriev I.V."/>
            <person name="Mortensen U.H."/>
            <person name="De Vries R.P."/>
            <person name="Baker S.E."/>
            <person name="Andersen M.R."/>
        </authorList>
    </citation>
    <scope>NUCLEOTIDE SEQUENCE [LARGE SCALE GENOMIC DNA]</scope>
    <source>
        <strain evidence="2 3">CBS 123904</strain>
    </source>
</reference>
<accession>A0ABR4JWP8</accession>
<gene>
    <name evidence="2" type="ORF">BJY01DRAFT_248631</name>
</gene>
<proteinExistence type="predicted"/>